<keyword evidence="4" id="KW-0255">Endonuclease</keyword>
<evidence type="ECO:0000256" key="1">
    <source>
        <dbReference type="ARBA" id="ARBA00009547"/>
    </source>
</evidence>
<dbReference type="PANTHER" id="PTHR33146:SF26">
    <property type="entry name" value="ENDONUCLEASE 4"/>
    <property type="match status" value="1"/>
</dbReference>
<dbReference type="SUPFAM" id="SSF48537">
    <property type="entry name" value="Phospholipase C/P1 nuclease"/>
    <property type="match status" value="1"/>
</dbReference>
<reference evidence="8 9" key="1">
    <citation type="journal article" date="2016" name="PLoS Pathog.">
        <title>Biosynthesis of antibiotic leucinostatins in bio-control fungus Purpureocillium lilacinum and their inhibition on phytophthora revealed by genome mining.</title>
        <authorList>
            <person name="Wang G."/>
            <person name="Liu Z."/>
            <person name="Lin R."/>
            <person name="Li E."/>
            <person name="Mao Z."/>
            <person name="Ling J."/>
            <person name="Yang Y."/>
            <person name="Yin W.B."/>
            <person name="Xie B."/>
        </authorList>
    </citation>
    <scope>NUCLEOTIDE SEQUENCE [LARGE SCALE GENOMIC DNA]</scope>
    <source>
        <strain evidence="8">170</strain>
    </source>
</reference>
<gene>
    <name evidence="8" type="ORF">VFPPC_14349</name>
</gene>
<dbReference type="EMBL" id="LSBJ02000004">
    <property type="protein sequence ID" value="OAQ66578.1"/>
    <property type="molecule type" value="Genomic_DNA"/>
</dbReference>
<dbReference type="GO" id="GO:0003676">
    <property type="term" value="F:nucleic acid binding"/>
    <property type="evidence" value="ECO:0007669"/>
    <property type="project" value="InterPro"/>
</dbReference>
<dbReference type="GO" id="GO:0006308">
    <property type="term" value="P:DNA catabolic process"/>
    <property type="evidence" value="ECO:0007669"/>
    <property type="project" value="InterPro"/>
</dbReference>
<evidence type="ECO:0000313" key="9">
    <source>
        <dbReference type="Proteomes" id="UP000078397"/>
    </source>
</evidence>
<dbReference type="InterPro" id="IPR008947">
    <property type="entry name" value="PLipase_C/P1_nuclease_dom_sf"/>
</dbReference>
<evidence type="ECO:0000256" key="6">
    <source>
        <dbReference type="ARBA" id="ARBA00023157"/>
    </source>
</evidence>
<keyword evidence="5" id="KW-0378">Hydrolase</keyword>
<dbReference type="AlphaFoldDB" id="A0A179FMQ7"/>
<evidence type="ECO:0000313" key="8">
    <source>
        <dbReference type="EMBL" id="OAQ66578.1"/>
    </source>
</evidence>
<dbReference type="OrthoDB" id="441446at2759"/>
<evidence type="ECO:0000256" key="3">
    <source>
        <dbReference type="ARBA" id="ARBA00022723"/>
    </source>
</evidence>
<dbReference type="GO" id="GO:0016788">
    <property type="term" value="F:hydrolase activity, acting on ester bonds"/>
    <property type="evidence" value="ECO:0007669"/>
    <property type="project" value="InterPro"/>
</dbReference>
<keyword evidence="2" id="KW-0540">Nuclease</keyword>
<protein>
    <submittedName>
        <fullName evidence="8">Prefoldin subunit</fullName>
    </submittedName>
</protein>
<dbReference type="RefSeq" id="XP_018143665.1">
    <property type="nucleotide sequence ID" value="XM_018292118.1"/>
</dbReference>
<dbReference type="Pfam" id="PF02265">
    <property type="entry name" value="S1-P1_nuclease"/>
    <property type="match status" value="1"/>
</dbReference>
<dbReference type="Gene3D" id="1.10.575.10">
    <property type="entry name" value="P1 Nuclease"/>
    <property type="match status" value="1"/>
</dbReference>
<proteinExistence type="inferred from homology"/>
<dbReference type="InterPro" id="IPR003154">
    <property type="entry name" value="S1/P1nuclease"/>
</dbReference>
<comment type="similarity">
    <text evidence="1">Belongs to the nuclease type I family.</text>
</comment>
<evidence type="ECO:0000256" key="7">
    <source>
        <dbReference type="ARBA" id="ARBA00023180"/>
    </source>
</evidence>
<keyword evidence="6" id="KW-1015">Disulfide bond</keyword>
<evidence type="ECO:0000256" key="4">
    <source>
        <dbReference type="ARBA" id="ARBA00022759"/>
    </source>
</evidence>
<sequence length="345" mass="37166">MPSLLNSALIGLSVSQGAYAWGKLGHATVAYIAQHYLSSEAASWAKGVLGDTSDSYLANIASWADDYRATAAGKWSAPLHFIDAEDSPPKSCNVDYNRDCGNKGCSISAMANYTQRVGSKSLSKANVAEALKFLVHFTGDLTQPLHDEAYEVGGNDIKVTFDGYKDNLHADWDTYIPEKLVGGGALTDAQKWADDLVKEITSGTYKSQAAGWIKGDDIGDVVTTATRWASDANAFVCSVVMPNGSEPLQKGDLYPTYYNSVIDTVELQVAKGGYRLGNWLNTIYKTTIAKREVGVAGVVKVEPAELPDLMGRDFLPEPRPLSRAKLARAAMEGDCCGKGREGHKH</sequence>
<dbReference type="STRING" id="1380566.A0A179FMQ7"/>
<dbReference type="PANTHER" id="PTHR33146">
    <property type="entry name" value="ENDONUCLEASE 4"/>
    <property type="match status" value="1"/>
</dbReference>
<dbReference type="GeneID" id="28856112"/>
<keyword evidence="9" id="KW-1185">Reference proteome</keyword>
<dbReference type="KEGG" id="pchm:VFPPC_14349"/>
<evidence type="ECO:0000256" key="2">
    <source>
        <dbReference type="ARBA" id="ARBA00022722"/>
    </source>
</evidence>
<accession>A0A179FMQ7</accession>
<comment type="caution">
    <text evidence="8">The sequence shown here is derived from an EMBL/GenBank/DDBJ whole genome shotgun (WGS) entry which is preliminary data.</text>
</comment>
<keyword evidence="3" id="KW-0479">Metal-binding</keyword>
<dbReference type="Proteomes" id="UP000078397">
    <property type="component" value="Unassembled WGS sequence"/>
</dbReference>
<keyword evidence="7" id="KW-0325">Glycoprotein</keyword>
<name>A0A179FMQ7_METCM</name>
<dbReference type="CDD" id="cd11010">
    <property type="entry name" value="S1-P1_nuclease"/>
    <property type="match status" value="1"/>
</dbReference>
<dbReference type="GO" id="GO:0046872">
    <property type="term" value="F:metal ion binding"/>
    <property type="evidence" value="ECO:0007669"/>
    <property type="project" value="UniProtKB-KW"/>
</dbReference>
<evidence type="ECO:0000256" key="5">
    <source>
        <dbReference type="ARBA" id="ARBA00022801"/>
    </source>
</evidence>
<organism evidence="8 9">
    <name type="scientific">Pochonia chlamydosporia 170</name>
    <dbReference type="NCBI Taxonomy" id="1380566"/>
    <lineage>
        <taxon>Eukaryota</taxon>
        <taxon>Fungi</taxon>
        <taxon>Dikarya</taxon>
        <taxon>Ascomycota</taxon>
        <taxon>Pezizomycotina</taxon>
        <taxon>Sordariomycetes</taxon>
        <taxon>Hypocreomycetidae</taxon>
        <taxon>Hypocreales</taxon>
        <taxon>Clavicipitaceae</taxon>
        <taxon>Pochonia</taxon>
    </lineage>
</organism>
<dbReference type="GO" id="GO:0004519">
    <property type="term" value="F:endonuclease activity"/>
    <property type="evidence" value="ECO:0007669"/>
    <property type="project" value="UniProtKB-KW"/>
</dbReference>